<keyword evidence="6" id="KW-0028">Amino-acid biosynthesis</keyword>
<comment type="similarity">
    <text evidence="3">Belongs to the cysteine synthase/cystathionine beta-synthase family.</text>
</comment>
<dbReference type="EC" id="2.5.1.47" evidence="5"/>
<comment type="caution">
    <text evidence="12">The sequence shown here is derived from an EMBL/GenBank/DDBJ whole genome shotgun (WGS) entry which is preliminary data.</text>
</comment>
<evidence type="ECO:0000313" key="12">
    <source>
        <dbReference type="EMBL" id="KXA37542.1"/>
    </source>
</evidence>
<evidence type="ECO:0000256" key="2">
    <source>
        <dbReference type="ARBA" id="ARBA00004962"/>
    </source>
</evidence>
<dbReference type="InterPro" id="IPR001926">
    <property type="entry name" value="TrpB-like_PALP"/>
</dbReference>
<reference evidence="12 13" key="1">
    <citation type="submission" date="2016-01" db="EMBL/GenBank/DDBJ databases">
        <authorList>
            <person name="Mitreva M."/>
            <person name="Pepin K.H."/>
            <person name="Mihindukulasuriya K.A."/>
            <person name="Fulton R."/>
            <person name="Fronick C."/>
            <person name="O'Laughlin M."/>
            <person name="Miner T."/>
            <person name="Herter B."/>
            <person name="Rosa B.A."/>
            <person name="Cordes M."/>
            <person name="Tomlinson C."/>
            <person name="Wollam A."/>
            <person name="Palsikar V.B."/>
            <person name="Mardis E.R."/>
            <person name="Wilson R.K."/>
        </authorList>
    </citation>
    <scope>NUCLEOTIDE SEQUENCE [LARGE SCALE GENOMIC DNA]</scope>
    <source>
        <strain evidence="12 13">MJR7738</strain>
    </source>
</reference>
<comment type="subunit">
    <text evidence="4">Homodimer.</text>
</comment>
<dbReference type="SUPFAM" id="SSF53686">
    <property type="entry name" value="Tryptophan synthase beta subunit-like PLP-dependent enzymes"/>
    <property type="match status" value="1"/>
</dbReference>
<dbReference type="Pfam" id="PF00291">
    <property type="entry name" value="PALP"/>
    <property type="match status" value="1"/>
</dbReference>
<evidence type="ECO:0000256" key="9">
    <source>
        <dbReference type="ARBA" id="ARBA00023192"/>
    </source>
</evidence>
<protein>
    <recommendedName>
        <fullName evidence="5">cysteine synthase</fullName>
        <ecNumber evidence="5">2.5.1.47</ecNumber>
    </recommendedName>
</protein>
<evidence type="ECO:0000313" key="13">
    <source>
        <dbReference type="Proteomes" id="UP000070063"/>
    </source>
</evidence>
<dbReference type="PROSITE" id="PS00901">
    <property type="entry name" value="CYS_SYNTHASE"/>
    <property type="match status" value="1"/>
</dbReference>
<comment type="pathway">
    <text evidence="2">Amino-acid biosynthesis; L-cysteine biosynthesis; L-cysteine from L-serine: step 2/2.</text>
</comment>
<dbReference type="AlphaFoldDB" id="A0ABD4EEE2"/>
<comment type="cofactor">
    <cofactor evidence="1">
        <name>pyridoxal 5'-phosphate</name>
        <dbReference type="ChEBI" id="CHEBI:597326"/>
    </cofactor>
</comment>
<feature type="domain" description="Tryptophan synthase beta chain-like PALP" evidence="11">
    <location>
        <begin position="21"/>
        <end position="298"/>
    </location>
</feature>
<name>A0ABD4EEE2_STALU</name>
<keyword evidence="7" id="KW-0808">Transferase</keyword>
<dbReference type="InterPro" id="IPR036052">
    <property type="entry name" value="TrpB-like_PALP_sf"/>
</dbReference>
<evidence type="ECO:0000256" key="3">
    <source>
        <dbReference type="ARBA" id="ARBA00007103"/>
    </source>
</evidence>
<keyword evidence="8" id="KW-0663">Pyridoxal phosphate</keyword>
<evidence type="ECO:0000256" key="8">
    <source>
        <dbReference type="ARBA" id="ARBA00022898"/>
    </source>
</evidence>
<evidence type="ECO:0000256" key="10">
    <source>
        <dbReference type="ARBA" id="ARBA00047931"/>
    </source>
</evidence>
<dbReference type="CDD" id="cd01561">
    <property type="entry name" value="CBS_like"/>
    <property type="match status" value="1"/>
</dbReference>
<accession>A0ABD4EEE2</accession>
<keyword evidence="9" id="KW-0198">Cysteine biosynthesis</keyword>
<evidence type="ECO:0000256" key="5">
    <source>
        <dbReference type="ARBA" id="ARBA00012681"/>
    </source>
</evidence>
<dbReference type="GO" id="GO:0004124">
    <property type="term" value="F:cysteine synthase activity"/>
    <property type="evidence" value="ECO:0007669"/>
    <property type="project" value="UniProtKB-EC"/>
</dbReference>
<evidence type="ECO:0000256" key="4">
    <source>
        <dbReference type="ARBA" id="ARBA00011738"/>
    </source>
</evidence>
<evidence type="ECO:0000256" key="7">
    <source>
        <dbReference type="ARBA" id="ARBA00022679"/>
    </source>
</evidence>
<comment type="catalytic activity">
    <reaction evidence="10">
        <text>O-acetyl-L-serine + hydrogen sulfide = L-cysteine + acetate</text>
        <dbReference type="Rhea" id="RHEA:14829"/>
        <dbReference type="ChEBI" id="CHEBI:29919"/>
        <dbReference type="ChEBI" id="CHEBI:30089"/>
        <dbReference type="ChEBI" id="CHEBI:35235"/>
        <dbReference type="ChEBI" id="CHEBI:58340"/>
        <dbReference type="EC" id="2.5.1.47"/>
    </reaction>
</comment>
<evidence type="ECO:0000259" key="11">
    <source>
        <dbReference type="Pfam" id="PF00291"/>
    </source>
</evidence>
<dbReference type="InterPro" id="IPR001216">
    <property type="entry name" value="P-phosphate_BS"/>
</dbReference>
<gene>
    <name evidence="12" type="ORF">HMPREF3225_01608</name>
</gene>
<organism evidence="12 13">
    <name type="scientific">Staphylococcus lugdunensis</name>
    <dbReference type="NCBI Taxonomy" id="28035"/>
    <lineage>
        <taxon>Bacteria</taxon>
        <taxon>Bacillati</taxon>
        <taxon>Bacillota</taxon>
        <taxon>Bacilli</taxon>
        <taxon>Bacillales</taxon>
        <taxon>Staphylococcaceae</taxon>
        <taxon>Staphylococcus</taxon>
    </lineage>
</organism>
<proteinExistence type="inferred from homology"/>
<dbReference type="InterPro" id="IPR050214">
    <property type="entry name" value="Cys_Synth/Cystath_Beta-Synth"/>
</dbReference>
<evidence type="ECO:0000256" key="6">
    <source>
        <dbReference type="ARBA" id="ARBA00022605"/>
    </source>
</evidence>
<dbReference type="EMBL" id="LRQI01000073">
    <property type="protein sequence ID" value="KXA37542.1"/>
    <property type="molecule type" value="Genomic_DNA"/>
</dbReference>
<dbReference type="Proteomes" id="UP000070063">
    <property type="component" value="Unassembled WGS sequence"/>
</dbReference>
<sequence>MAIDTTYAVFVILTINMIAYDLIGHTPLVLLESYSDNNVQIYAKLEQFNPGGSVKDRLGKYLIETALHEGRLNLGDTIVEATAGNTGIGLAIAANRFNINCKIFAPDGFSEEKIAIMRALGADISRTPKAEGMLGAQYQARQYAAATGVVYMNQFESQDNPAAYKNTLGQEITHSLPQIDYFVAGIGSGGTFTGVASHLKPFNVKNILVEPEGSILNGGESHPHDIEGIGSEKWPVFLKRNLVDDIITVSDVDGFNNVRQLAQREGLLVGSSSGAALQGALEIKQQLDKGVIVTIFPDGSDRYMSKQIFNYKGV</sequence>
<dbReference type="Gene3D" id="3.40.50.1100">
    <property type="match status" value="2"/>
</dbReference>
<dbReference type="PANTHER" id="PTHR10314">
    <property type="entry name" value="CYSTATHIONINE BETA-SYNTHASE"/>
    <property type="match status" value="1"/>
</dbReference>
<dbReference type="FunFam" id="3.40.50.1100:FF:000006">
    <property type="entry name" value="Cysteine synthase"/>
    <property type="match status" value="1"/>
</dbReference>
<evidence type="ECO:0000256" key="1">
    <source>
        <dbReference type="ARBA" id="ARBA00001933"/>
    </source>
</evidence>